<evidence type="ECO:0000256" key="13">
    <source>
        <dbReference type="SAM" id="MobiDB-lite"/>
    </source>
</evidence>
<evidence type="ECO:0000256" key="3">
    <source>
        <dbReference type="ARBA" id="ARBA00010008"/>
    </source>
</evidence>
<evidence type="ECO:0000256" key="11">
    <source>
        <dbReference type="ARBA" id="ARBA00047715"/>
    </source>
</evidence>
<feature type="region of interest" description="Disordered" evidence="13">
    <location>
        <begin position="1"/>
        <end position="21"/>
    </location>
</feature>
<dbReference type="PROSITE" id="PS00599">
    <property type="entry name" value="AA_TRANSFER_CLASS_2"/>
    <property type="match status" value="1"/>
</dbReference>
<evidence type="ECO:0000256" key="10">
    <source>
        <dbReference type="ARBA" id="ARBA00033381"/>
    </source>
</evidence>
<accession>A0ABZ2K7C3</accession>
<sequence length="405" mass="42661">MISANQDAPGVQLETEPAAPSQASPVFHVKHGAPPALAHLSESIEALRGKDLLRERHAPLDPTSVSFCSNDYLGLASVPLTGHTPRGAGASRLMAGERAAHGELERALATWLRTEDALVFSSGYAANLGTVSALAQPGDVIVSDALNHASLIDGCRLSKAKTIVVPHLDLDAVGRAIATASPGRAWVVVESYYGMDADSPNLRALRALCDATGAALIVDEAHALGIFGPDGRGLCAEQGIVPDVLIGTMGKSLGHCGAFVAGCRALTTWLWNRARPFVFSTGISPAVAASARRALEQSIAEPWRRHTVLSHSNHLRESLEAMGLTVLGYGHVLPIVIGEARAAVEAARNLHEHGLHVLAVRPPTVPYGTSRLRLTVTARHTDVHVENAIRALSLVLATSLEEPKS</sequence>
<organism evidence="15 16">
    <name type="scientific">Pendulispora brunnea</name>
    <dbReference type="NCBI Taxonomy" id="2905690"/>
    <lineage>
        <taxon>Bacteria</taxon>
        <taxon>Pseudomonadati</taxon>
        <taxon>Myxococcota</taxon>
        <taxon>Myxococcia</taxon>
        <taxon>Myxococcales</taxon>
        <taxon>Sorangiineae</taxon>
        <taxon>Pendulisporaceae</taxon>
        <taxon>Pendulispora</taxon>
    </lineage>
</organism>
<keyword evidence="6" id="KW-0808">Transferase</keyword>
<evidence type="ECO:0000256" key="7">
    <source>
        <dbReference type="ARBA" id="ARBA00022756"/>
    </source>
</evidence>
<gene>
    <name evidence="15" type="ORF">LZC95_47035</name>
</gene>
<dbReference type="InterPro" id="IPR001917">
    <property type="entry name" value="Aminotrans_II_pyridoxalP_BS"/>
</dbReference>
<evidence type="ECO:0000256" key="4">
    <source>
        <dbReference type="ARBA" id="ARBA00011738"/>
    </source>
</evidence>
<evidence type="ECO:0000256" key="5">
    <source>
        <dbReference type="ARBA" id="ARBA00013187"/>
    </source>
</evidence>
<evidence type="ECO:0000256" key="2">
    <source>
        <dbReference type="ARBA" id="ARBA00004746"/>
    </source>
</evidence>
<dbReference type="InterPro" id="IPR015424">
    <property type="entry name" value="PyrdxlP-dep_Trfase"/>
</dbReference>
<name>A0ABZ2K7C3_9BACT</name>
<dbReference type="Gene3D" id="3.90.1150.10">
    <property type="entry name" value="Aspartate Aminotransferase, domain 1"/>
    <property type="match status" value="1"/>
</dbReference>
<keyword evidence="16" id="KW-1185">Reference proteome</keyword>
<reference evidence="15 16" key="1">
    <citation type="submission" date="2021-12" db="EMBL/GenBank/DDBJ databases">
        <title>Discovery of the Pendulisporaceae a myxobacterial family with distinct sporulation behavior and unique specialized metabolism.</title>
        <authorList>
            <person name="Garcia R."/>
            <person name="Popoff A."/>
            <person name="Bader C.D."/>
            <person name="Loehr J."/>
            <person name="Walesch S."/>
            <person name="Walt C."/>
            <person name="Boldt J."/>
            <person name="Bunk B."/>
            <person name="Haeckl F.J.F.P.J."/>
            <person name="Gunesch A.P."/>
            <person name="Birkelbach J."/>
            <person name="Nuebel U."/>
            <person name="Pietschmann T."/>
            <person name="Bach T."/>
            <person name="Mueller R."/>
        </authorList>
    </citation>
    <scope>NUCLEOTIDE SEQUENCE [LARGE SCALE GENOMIC DNA]</scope>
    <source>
        <strain evidence="15 16">MSr12523</strain>
    </source>
</reference>
<evidence type="ECO:0000256" key="1">
    <source>
        <dbReference type="ARBA" id="ARBA00001933"/>
    </source>
</evidence>
<evidence type="ECO:0000313" key="16">
    <source>
        <dbReference type="Proteomes" id="UP001379533"/>
    </source>
</evidence>
<dbReference type="InterPro" id="IPR015422">
    <property type="entry name" value="PyrdxlP-dep_Trfase_small"/>
</dbReference>
<dbReference type="PANTHER" id="PTHR13693:SF100">
    <property type="entry name" value="8-AMINO-7-OXONONANOATE SYNTHASE"/>
    <property type="match status" value="1"/>
</dbReference>
<protein>
    <recommendedName>
        <fullName evidence="5">8-amino-7-oxononanoate synthase</fullName>
        <ecNumber evidence="5">2.3.1.47</ecNumber>
    </recommendedName>
    <alternativeName>
        <fullName evidence="9">7-keto-8-amino-pelargonic acid synthase</fullName>
    </alternativeName>
    <alternativeName>
        <fullName evidence="10">8-amino-7-ketopelargonate synthase</fullName>
    </alternativeName>
</protein>
<dbReference type="Proteomes" id="UP001379533">
    <property type="component" value="Chromosome"/>
</dbReference>
<comment type="pathway">
    <text evidence="2">Cofactor biosynthesis; biotin biosynthesis.</text>
</comment>
<keyword evidence="7" id="KW-0093">Biotin biosynthesis</keyword>
<dbReference type="PANTHER" id="PTHR13693">
    <property type="entry name" value="CLASS II AMINOTRANSFERASE/8-AMINO-7-OXONONANOATE SYNTHASE"/>
    <property type="match status" value="1"/>
</dbReference>
<evidence type="ECO:0000256" key="12">
    <source>
        <dbReference type="RuleBase" id="RU003693"/>
    </source>
</evidence>
<evidence type="ECO:0000256" key="9">
    <source>
        <dbReference type="ARBA" id="ARBA00032610"/>
    </source>
</evidence>
<comment type="cofactor">
    <cofactor evidence="1 12">
        <name>pyridoxal 5'-phosphate</name>
        <dbReference type="ChEBI" id="CHEBI:597326"/>
    </cofactor>
</comment>
<proteinExistence type="inferred from homology"/>
<comment type="similarity">
    <text evidence="3">Belongs to the class-II pyridoxal-phosphate-dependent aminotransferase family. BioF subfamily.</text>
</comment>
<evidence type="ECO:0000259" key="14">
    <source>
        <dbReference type="Pfam" id="PF00155"/>
    </source>
</evidence>
<feature type="domain" description="Aminotransferase class I/classII large" evidence="14">
    <location>
        <begin position="65"/>
        <end position="392"/>
    </location>
</feature>
<dbReference type="EMBL" id="CP089982">
    <property type="protein sequence ID" value="WXA93994.1"/>
    <property type="molecule type" value="Genomic_DNA"/>
</dbReference>
<dbReference type="Gene3D" id="3.40.640.10">
    <property type="entry name" value="Type I PLP-dependent aspartate aminotransferase-like (Major domain)"/>
    <property type="match status" value="1"/>
</dbReference>
<dbReference type="Pfam" id="PF00155">
    <property type="entry name" value="Aminotran_1_2"/>
    <property type="match status" value="1"/>
</dbReference>
<dbReference type="InterPro" id="IPR015421">
    <property type="entry name" value="PyrdxlP-dep_Trfase_major"/>
</dbReference>
<evidence type="ECO:0000256" key="6">
    <source>
        <dbReference type="ARBA" id="ARBA00022679"/>
    </source>
</evidence>
<dbReference type="InterPro" id="IPR004839">
    <property type="entry name" value="Aminotransferase_I/II_large"/>
</dbReference>
<dbReference type="SUPFAM" id="SSF53383">
    <property type="entry name" value="PLP-dependent transferases"/>
    <property type="match status" value="1"/>
</dbReference>
<keyword evidence="8 12" id="KW-0663">Pyridoxal phosphate</keyword>
<dbReference type="RefSeq" id="WP_394844598.1">
    <property type="nucleotide sequence ID" value="NZ_CP089982.1"/>
</dbReference>
<evidence type="ECO:0000256" key="8">
    <source>
        <dbReference type="ARBA" id="ARBA00022898"/>
    </source>
</evidence>
<comment type="catalytic activity">
    <reaction evidence="11">
        <text>6-carboxyhexanoyl-[ACP] + L-alanine + H(+) = (8S)-8-amino-7-oxononanoate + holo-[ACP] + CO2</text>
        <dbReference type="Rhea" id="RHEA:42288"/>
        <dbReference type="Rhea" id="RHEA-COMP:9685"/>
        <dbReference type="Rhea" id="RHEA-COMP:9955"/>
        <dbReference type="ChEBI" id="CHEBI:15378"/>
        <dbReference type="ChEBI" id="CHEBI:16526"/>
        <dbReference type="ChEBI" id="CHEBI:57972"/>
        <dbReference type="ChEBI" id="CHEBI:64479"/>
        <dbReference type="ChEBI" id="CHEBI:78846"/>
        <dbReference type="ChEBI" id="CHEBI:149468"/>
        <dbReference type="EC" id="2.3.1.47"/>
    </reaction>
</comment>
<dbReference type="EC" id="2.3.1.47" evidence="5"/>
<dbReference type="InterPro" id="IPR050087">
    <property type="entry name" value="AON_synthase_class-II"/>
</dbReference>
<evidence type="ECO:0000313" key="15">
    <source>
        <dbReference type="EMBL" id="WXA93994.1"/>
    </source>
</evidence>
<comment type="subunit">
    <text evidence="4">Homodimer.</text>
</comment>